<dbReference type="Proteomes" id="UP000785679">
    <property type="component" value="Unassembled WGS sequence"/>
</dbReference>
<dbReference type="EMBL" id="RRYP01029790">
    <property type="protein sequence ID" value="TNV71458.1"/>
    <property type="molecule type" value="Genomic_DNA"/>
</dbReference>
<accession>A0A8J8NAT4</accession>
<evidence type="ECO:0000313" key="2">
    <source>
        <dbReference type="Proteomes" id="UP000785679"/>
    </source>
</evidence>
<evidence type="ECO:0008006" key="3">
    <source>
        <dbReference type="Google" id="ProtNLM"/>
    </source>
</evidence>
<gene>
    <name evidence="1" type="ORF">FGO68_gene12721</name>
</gene>
<reference evidence="1" key="1">
    <citation type="submission" date="2019-06" db="EMBL/GenBank/DDBJ databases">
        <authorList>
            <person name="Zheng W."/>
        </authorList>
    </citation>
    <scope>NUCLEOTIDE SEQUENCE</scope>
    <source>
        <strain evidence="1">QDHG01</strain>
    </source>
</reference>
<protein>
    <recommendedName>
        <fullName evidence="3">HNH endonuclease</fullName>
    </recommendedName>
</protein>
<evidence type="ECO:0000313" key="1">
    <source>
        <dbReference type="EMBL" id="TNV71458.1"/>
    </source>
</evidence>
<name>A0A8J8NAT4_HALGN</name>
<proteinExistence type="predicted"/>
<sequence length="456" mass="51912">MQCQYSGDLLTNSTTDEHIIPKKLGGRIVSNNIMTSIVNNQFSKIDNALISRYRHTLLNLNDLIPSQAKTKEMAIDIPMIEGGQFILTNEGPELRQSRGSKVKIKGEDLYLLNQDSEIPSYFSDKPNELQTIQYSDLKDENGDTYSFWNDVVSPQIDLAILKIASSSVLHLCNTMNLDNLREKCIPFSRSIYKSLSDKTHCSKCIQQHMLGFQISPFHLINTIEKQFDRVNRFTHYVAIFCNPSLRTLDAAVVLFGTEVFGVRICHNAQIPRGFIIENPILSNTEPSTRFFDPNEDFIVKNSLGKSHIESPIPLHELDITNKAIQDSMESLLAESYFFSECKSLNKFRINLTQWIRKQSIAPSPKTTIPLTIGQICQQRISLYYDNLCNPIPPEFLRTFNRFDTVLVNNDQISDNLLSDLFTAHNVALLNLSEAYGIPKLLFYRELDAELNITEAT</sequence>
<comment type="caution">
    <text evidence="1">The sequence shown here is derived from an EMBL/GenBank/DDBJ whole genome shotgun (WGS) entry which is preliminary data.</text>
</comment>
<keyword evidence="2" id="KW-1185">Reference proteome</keyword>
<dbReference type="AlphaFoldDB" id="A0A8J8NAT4"/>
<organism evidence="1 2">
    <name type="scientific">Halteria grandinella</name>
    <dbReference type="NCBI Taxonomy" id="5974"/>
    <lineage>
        <taxon>Eukaryota</taxon>
        <taxon>Sar</taxon>
        <taxon>Alveolata</taxon>
        <taxon>Ciliophora</taxon>
        <taxon>Intramacronucleata</taxon>
        <taxon>Spirotrichea</taxon>
        <taxon>Stichotrichia</taxon>
        <taxon>Sporadotrichida</taxon>
        <taxon>Halteriidae</taxon>
        <taxon>Halteria</taxon>
    </lineage>
</organism>